<dbReference type="InterPro" id="IPR003871">
    <property type="entry name" value="RFA1B/D_OB_1st"/>
</dbReference>
<organism evidence="2 3">
    <name type="scientific">Lactuca virosa</name>
    <dbReference type="NCBI Taxonomy" id="75947"/>
    <lineage>
        <taxon>Eukaryota</taxon>
        <taxon>Viridiplantae</taxon>
        <taxon>Streptophyta</taxon>
        <taxon>Embryophyta</taxon>
        <taxon>Tracheophyta</taxon>
        <taxon>Spermatophyta</taxon>
        <taxon>Magnoliopsida</taxon>
        <taxon>eudicotyledons</taxon>
        <taxon>Gunneridae</taxon>
        <taxon>Pentapetalae</taxon>
        <taxon>asterids</taxon>
        <taxon>campanulids</taxon>
        <taxon>Asterales</taxon>
        <taxon>Asteraceae</taxon>
        <taxon>Cichorioideae</taxon>
        <taxon>Cichorieae</taxon>
        <taxon>Lactucinae</taxon>
        <taxon>Lactuca</taxon>
    </lineage>
</organism>
<dbReference type="AlphaFoldDB" id="A0AAU9M1X1"/>
<proteinExistence type="predicted"/>
<evidence type="ECO:0000313" key="2">
    <source>
        <dbReference type="EMBL" id="CAH1414928.1"/>
    </source>
</evidence>
<name>A0AAU9M1X1_9ASTR</name>
<protein>
    <recommendedName>
        <fullName evidence="1">Replication protein A 70 kDa DNA-binding subunit B/D first OB fold domain-containing protein</fullName>
    </recommendedName>
</protein>
<gene>
    <name evidence="2" type="ORF">LVIROSA_LOCUS2810</name>
</gene>
<evidence type="ECO:0000259" key="1">
    <source>
        <dbReference type="Pfam" id="PF02721"/>
    </source>
</evidence>
<evidence type="ECO:0000313" key="3">
    <source>
        <dbReference type="Proteomes" id="UP001157418"/>
    </source>
</evidence>
<keyword evidence="3" id="KW-1185">Reference proteome</keyword>
<dbReference type="Proteomes" id="UP001157418">
    <property type="component" value="Unassembled WGS sequence"/>
</dbReference>
<dbReference type="Gene3D" id="2.40.50.140">
    <property type="entry name" value="Nucleic acid-binding proteins"/>
    <property type="match status" value="1"/>
</dbReference>
<reference evidence="2 3" key="1">
    <citation type="submission" date="2022-01" db="EMBL/GenBank/DDBJ databases">
        <authorList>
            <person name="Xiong W."/>
            <person name="Schranz E."/>
        </authorList>
    </citation>
    <scope>NUCLEOTIDE SEQUENCE [LARGE SCALE GENOMIC DNA]</scope>
</reference>
<dbReference type="EMBL" id="CAKMRJ010000001">
    <property type="protein sequence ID" value="CAH1414928.1"/>
    <property type="molecule type" value="Genomic_DNA"/>
</dbReference>
<dbReference type="Pfam" id="PF02721">
    <property type="entry name" value="DUF223"/>
    <property type="match status" value="1"/>
</dbReference>
<dbReference type="CDD" id="cd04480">
    <property type="entry name" value="RPA1_DBD_A_like"/>
    <property type="match status" value="1"/>
</dbReference>
<dbReference type="SUPFAM" id="SSF50249">
    <property type="entry name" value="Nucleic acid-binding proteins"/>
    <property type="match status" value="1"/>
</dbReference>
<dbReference type="InterPro" id="IPR012340">
    <property type="entry name" value="NA-bd_OB-fold"/>
</dbReference>
<feature type="domain" description="Replication protein A 70 kDa DNA-binding subunit B/D first OB fold" evidence="1">
    <location>
        <begin position="22"/>
        <end position="112"/>
    </location>
</feature>
<comment type="caution">
    <text evidence="2">The sequence shown here is derived from an EMBL/GenBank/DDBJ whole genome shotgun (WGS) entry which is preliminary data.</text>
</comment>
<accession>A0AAU9M1X1</accession>
<sequence>MAAQNVTFVVDVDVTSDDLAFKLRVINLWKQMSVYNKDEIYSIEMILIDEQGNKIQATVSTKNIYKFKDILKDGHAFYIKSPIFASQRINALRLTRLHHKLNFVNNTVITKCDDFSGPTFGFEFVD</sequence>